<feature type="compositionally biased region" description="Basic residues" evidence="1">
    <location>
        <begin position="92"/>
        <end position="109"/>
    </location>
</feature>
<proteinExistence type="predicted"/>
<feature type="region of interest" description="Disordered" evidence="1">
    <location>
        <begin position="84"/>
        <end position="110"/>
    </location>
</feature>
<organism evidence="2 3">
    <name type="scientific">Vitis vinifera</name>
    <name type="common">Grape</name>
    <dbReference type="NCBI Taxonomy" id="29760"/>
    <lineage>
        <taxon>Eukaryota</taxon>
        <taxon>Viridiplantae</taxon>
        <taxon>Streptophyta</taxon>
        <taxon>Embryophyta</taxon>
        <taxon>Tracheophyta</taxon>
        <taxon>Spermatophyta</taxon>
        <taxon>Magnoliopsida</taxon>
        <taxon>eudicotyledons</taxon>
        <taxon>Gunneridae</taxon>
        <taxon>Pentapetalae</taxon>
        <taxon>rosids</taxon>
        <taxon>Vitales</taxon>
        <taxon>Vitaceae</taxon>
        <taxon>Viteae</taxon>
        <taxon>Vitis</taxon>
    </lineage>
</organism>
<name>A0A438FTK0_VITVI</name>
<protein>
    <submittedName>
        <fullName evidence="2">Uncharacterized protein</fullName>
    </submittedName>
</protein>
<dbReference type="AlphaFoldDB" id="A0A438FTK0"/>
<reference evidence="2 3" key="1">
    <citation type="journal article" date="2018" name="PLoS Genet.">
        <title>Population sequencing reveals clonal diversity and ancestral inbreeding in the grapevine cultivar Chardonnay.</title>
        <authorList>
            <person name="Roach M.J."/>
            <person name="Johnson D.L."/>
            <person name="Bohlmann J."/>
            <person name="van Vuuren H.J."/>
            <person name="Jones S.J."/>
            <person name="Pretorius I.S."/>
            <person name="Schmidt S.A."/>
            <person name="Borneman A.R."/>
        </authorList>
    </citation>
    <scope>NUCLEOTIDE SEQUENCE [LARGE SCALE GENOMIC DNA]</scope>
    <source>
        <strain evidence="3">cv. Chardonnay</strain>
        <tissue evidence="2">Leaf</tissue>
    </source>
</reference>
<evidence type="ECO:0000256" key="1">
    <source>
        <dbReference type="SAM" id="MobiDB-lite"/>
    </source>
</evidence>
<accession>A0A438FTK0</accession>
<evidence type="ECO:0000313" key="3">
    <source>
        <dbReference type="Proteomes" id="UP000288805"/>
    </source>
</evidence>
<comment type="caution">
    <text evidence="2">The sequence shown here is derived from an EMBL/GenBank/DDBJ whole genome shotgun (WGS) entry which is preliminary data.</text>
</comment>
<evidence type="ECO:0000313" key="2">
    <source>
        <dbReference type="EMBL" id="RVW63287.1"/>
    </source>
</evidence>
<sequence length="129" mass="14528">METTFDVGAIGVRILLEVRWLIGPLGYHDPCMVWYRSITIWFLTRTGSFHELLVPSIPPIVPLFASSPLPIEATLVDEELVHITNDNQRGQKNGRGRGRGRRHGRRAHGGVHVSPIKPIVEHAYHGRPQ</sequence>
<dbReference type="EMBL" id="QGNW01000744">
    <property type="protein sequence ID" value="RVW63287.1"/>
    <property type="molecule type" value="Genomic_DNA"/>
</dbReference>
<gene>
    <name evidence="2" type="ORF">CK203_058778</name>
</gene>
<dbReference type="Proteomes" id="UP000288805">
    <property type="component" value="Unassembled WGS sequence"/>
</dbReference>